<dbReference type="KEGG" id="lpan:LPMP_311430"/>
<feature type="region of interest" description="Disordered" evidence="1">
    <location>
        <begin position="97"/>
        <end position="127"/>
    </location>
</feature>
<sequence length="1153" mass="121238">MGVAPSRETIRRGFFNVNQANPSAAGGGSGGGGGGSKRPSIILIPLTKEYFPSPDCPLFVQFHKARCDAAVNYYFRRPGNPGNLSCIPNYASSYRLPGEETRAQRRRRRQQEREARAAAAAKSATEGGVGARLPAVGLMPEGCHSSSEDDDDNDDSYPSREALYRGVIEHVEEMLFDTDAEMRHAYEWALAHPHTTMGPDGKKQRKVLPVLCAVAFRSDISKALNLHNVVPSGAAARTSAPSSSVAPPTPPSSGSSASAPMSNMQAALENGVYMFGSIINVVGCFGFVSMQEDVEDARLMSTQATAMANQATSLLTPGSRQSPSLTTGGTYHNDPYSFTSSQASSGSMNATSKMTSNGTLLRARGVGKNSSRYLARIGTCEDVMTLPPPVAAPLAAMVFLTKSAGEQNLGRVTYIAASTYYYQMIQAGVIERQPSVQMEGPITYPSQTTASASSLPLYDSGANSAGSAPAAGAPPPMYEFAAAAAAAGTLASPATPHPLSVAAQEPLRPFLPPMETFSFSSLLTNIPILSFLYEMKWRWGYLGVLKGGTPTADPSRNSSLNGSLSGHHMDGMTARGPGTMMGNHSTGGLAAIDHSMGQGVTDEMEMWITADQMIHGRISKDLAQRLCWSLAERPEVMQERVTQLPSEESGYWRYRGLVDQAHPPPIPVPGCVVTIHPKDVYVMGSDVLPGFNEGDILRFDPGSLVWFADHSIPLEGVVLAAMRPYCKQAREADSDDPAWVTRVCDRDEAEALQSHEGDVWYPLPRATAEELAVLESCPNTVHIHEHVGNFYVYRFERDGTTYYHGTVPNFANPNKKKQAVAGGSPSASITGSHSSHNPLPSTSALATSSLAYSTTRPQPILSSSATAAGASKSASVPVPKTIASALFSLLPTPRATGPKGSAGTVDANGSAVARSGSVEHGGHGFSQTGAASGAGNTPAAPTATYLATPVMSSASSQAMSTARRWVQALYSYAYGAPNIQTRFHRFSAANPASAAAGLSRPPVMGGVATSGTAGMNYSGDSYSSTPVHGSHGMTPTSMGASLSFPSVAALNVAVWPPQRCMPSVTTQLLDPMADASLFATPNTPTLAAGSGLAVARNSRSPSRTQVLQTGRPAAEEGPPAALPGSIASTTVTSVSKPVKRVVEGGSYEWDWRV</sequence>
<keyword evidence="3" id="KW-1185">Reference proteome</keyword>
<name>A0A088RXL9_LEIPA</name>
<dbReference type="eggNOG" id="ENOG502QTIG">
    <property type="taxonomic scope" value="Eukaryota"/>
</dbReference>
<evidence type="ECO:0000313" key="3">
    <source>
        <dbReference type="Proteomes" id="UP000063063"/>
    </source>
</evidence>
<feature type="compositionally biased region" description="Gly residues" evidence="1">
    <location>
        <begin position="25"/>
        <end position="36"/>
    </location>
</feature>
<gene>
    <name evidence="2" type="ORF">LPMP_311430</name>
</gene>
<dbReference type="PANTHER" id="PTHR35614:SF5">
    <property type="entry name" value="SPRY DOMAIN-CONTAINING PROTEIN"/>
    <property type="match status" value="1"/>
</dbReference>
<feature type="region of interest" description="Disordered" evidence="1">
    <location>
        <begin position="235"/>
        <end position="260"/>
    </location>
</feature>
<protein>
    <submittedName>
        <fullName evidence="2">Uncharacterized protein</fullName>
    </submittedName>
</protein>
<dbReference type="RefSeq" id="XP_010701534.1">
    <property type="nucleotide sequence ID" value="XM_010703232.1"/>
</dbReference>
<feature type="region of interest" description="Disordered" evidence="1">
    <location>
        <begin position="315"/>
        <end position="353"/>
    </location>
</feature>
<dbReference type="VEuPathDB" id="TriTrypDB:LPAL13_310020400"/>
<dbReference type="OrthoDB" id="273231at2759"/>
<dbReference type="VEuPathDB" id="TriTrypDB:LPMP_311430"/>
<dbReference type="Proteomes" id="UP000063063">
    <property type="component" value="Chromosome 31"/>
</dbReference>
<dbReference type="GeneID" id="22577569"/>
<dbReference type="EMBL" id="CP009400">
    <property type="protein sequence ID" value="AIO00734.1"/>
    <property type="molecule type" value="Genomic_DNA"/>
</dbReference>
<feature type="region of interest" description="Disordered" evidence="1">
    <location>
        <begin position="813"/>
        <end position="842"/>
    </location>
</feature>
<feature type="region of interest" description="Disordered" evidence="1">
    <location>
        <begin position="15"/>
        <end position="36"/>
    </location>
</feature>
<feature type="compositionally biased region" description="Polar residues" evidence="1">
    <location>
        <begin position="825"/>
        <end position="837"/>
    </location>
</feature>
<dbReference type="AlphaFoldDB" id="A0A088RXL9"/>
<proteinExistence type="predicted"/>
<feature type="region of interest" description="Disordered" evidence="1">
    <location>
        <begin position="914"/>
        <end position="938"/>
    </location>
</feature>
<dbReference type="PANTHER" id="PTHR35614">
    <property type="match status" value="1"/>
</dbReference>
<reference evidence="2 3" key="1">
    <citation type="journal article" date="2015" name="Sci. Rep.">
        <title>The genome of Leishmania panamensis: insights into genomics of the L. (Viannia) subgenus.</title>
        <authorList>
            <person name="Llanes A."/>
            <person name="Restrepo C.M."/>
            <person name="Vecchio G.D."/>
            <person name="Anguizola F.J."/>
            <person name="Lleonart R."/>
        </authorList>
    </citation>
    <scope>NUCLEOTIDE SEQUENCE [LARGE SCALE GENOMIC DNA]</scope>
    <source>
        <strain evidence="2 3">MHOM/PA/94/PSC-1</strain>
    </source>
</reference>
<feature type="region of interest" description="Disordered" evidence="1">
    <location>
        <begin position="139"/>
        <end position="159"/>
    </location>
</feature>
<feature type="compositionally biased region" description="Low complexity" evidence="1">
    <location>
        <begin position="928"/>
        <end position="938"/>
    </location>
</feature>
<feature type="region of interest" description="Disordered" evidence="1">
    <location>
        <begin position="1108"/>
        <end position="1127"/>
    </location>
</feature>
<evidence type="ECO:0000313" key="2">
    <source>
        <dbReference type="EMBL" id="AIO00734.1"/>
    </source>
</evidence>
<feature type="compositionally biased region" description="Low complexity" evidence="1">
    <location>
        <begin position="1115"/>
        <end position="1124"/>
    </location>
</feature>
<evidence type="ECO:0000256" key="1">
    <source>
        <dbReference type="SAM" id="MobiDB-lite"/>
    </source>
</evidence>
<accession>A0A088RXL9</accession>
<organism evidence="2 3">
    <name type="scientific">Leishmania panamensis</name>
    <dbReference type="NCBI Taxonomy" id="5679"/>
    <lineage>
        <taxon>Eukaryota</taxon>
        <taxon>Discoba</taxon>
        <taxon>Euglenozoa</taxon>
        <taxon>Kinetoplastea</taxon>
        <taxon>Metakinetoplastina</taxon>
        <taxon>Trypanosomatida</taxon>
        <taxon>Trypanosomatidae</taxon>
        <taxon>Leishmaniinae</taxon>
        <taxon>Leishmania</taxon>
        <taxon>Leishmania guyanensis species complex</taxon>
    </lineage>
</organism>